<evidence type="ECO:0000313" key="2">
    <source>
        <dbReference type="Proteomes" id="UP000790377"/>
    </source>
</evidence>
<comment type="caution">
    <text evidence="1">The sequence shown here is derived from an EMBL/GenBank/DDBJ whole genome shotgun (WGS) entry which is preliminary data.</text>
</comment>
<protein>
    <submittedName>
        <fullName evidence="1">Uncharacterized protein</fullName>
    </submittedName>
</protein>
<reference evidence="1" key="1">
    <citation type="journal article" date="2021" name="New Phytol.">
        <title>Evolutionary innovations through gain and loss of genes in the ectomycorrhizal Boletales.</title>
        <authorList>
            <person name="Wu G."/>
            <person name="Miyauchi S."/>
            <person name="Morin E."/>
            <person name="Kuo A."/>
            <person name="Drula E."/>
            <person name="Varga T."/>
            <person name="Kohler A."/>
            <person name="Feng B."/>
            <person name="Cao Y."/>
            <person name="Lipzen A."/>
            <person name="Daum C."/>
            <person name="Hundley H."/>
            <person name="Pangilinan J."/>
            <person name="Johnson J."/>
            <person name="Barry K."/>
            <person name="LaButti K."/>
            <person name="Ng V."/>
            <person name="Ahrendt S."/>
            <person name="Min B."/>
            <person name="Choi I.G."/>
            <person name="Park H."/>
            <person name="Plett J.M."/>
            <person name="Magnuson J."/>
            <person name="Spatafora J.W."/>
            <person name="Nagy L.G."/>
            <person name="Henrissat B."/>
            <person name="Grigoriev I.V."/>
            <person name="Yang Z.L."/>
            <person name="Xu J."/>
            <person name="Martin F.M."/>
        </authorList>
    </citation>
    <scope>NUCLEOTIDE SEQUENCE</scope>
    <source>
        <strain evidence="1">ATCC 28755</strain>
    </source>
</reference>
<dbReference type="Proteomes" id="UP000790377">
    <property type="component" value="Unassembled WGS sequence"/>
</dbReference>
<keyword evidence="2" id="KW-1185">Reference proteome</keyword>
<gene>
    <name evidence="1" type="ORF">BJ138DRAFT_1151698</name>
</gene>
<dbReference type="EMBL" id="MU267693">
    <property type="protein sequence ID" value="KAH7911001.1"/>
    <property type="molecule type" value="Genomic_DNA"/>
</dbReference>
<sequence>MPLYRYQPLPVSHLHRKDHYCIVFSGLGTAIHDMKNLDGVFRCIKDGLAGLKHMHQLNLVHRDCSTANVLNAAGRGRLVDLDYASDSSSTRTGTLSFMAVEVDQARYKFFPIYALSDHVRNRTAGGVLDASPFVPNWLHDVESVLWMCIWVLFRRASSGQCCCISGVRDQCPASSAPIQAQRAAYRRLFPGLIHSPGRLGVLQNTHTFGVLVWRALDPGCRGFGPAGRALFPVLYNLVDVYCNAEVDRYDVRARVDHDDFGRVYRAFGAELGQLERVVGPQLKRVVEDSRRVRFGLELDTSGRESLVTL</sequence>
<accession>A0ACB8ABW0</accession>
<name>A0ACB8ABW0_9AGAM</name>
<organism evidence="1 2">
    <name type="scientific">Hygrophoropsis aurantiaca</name>
    <dbReference type="NCBI Taxonomy" id="72124"/>
    <lineage>
        <taxon>Eukaryota</taxon>
        <taxon>Fungi</taxon>
        <taxon>Dikarya</taxon>
        <taxon>Basidiomycota</taxon>
        <taxon>Agaricomycotina</taxon>
        <taxon>Agaricomycetes</taxon>
        <taxon>Agaricomycetidae</taxon>
        <taxon>Boletales</taxon>
        <taxon>Coniophorineae</taxon>
        <taxon>Hygrophoropsidaceae</taxon>
        <taxon>Hygrophoropsis</taxon>
    </lineage>
</organism>
<proteinExistence type="predicted"/>
<evidence type="ECO:0000313" key="1">
    <source>
        <dbReference type="EMBL" id="KAH7911001.1"/>
    </source>
</evidence>